<evidence type="ECO:0000256" key="2">
    <source>
        <dbReference type="ARBA" id="ARBA00022448"/>
    </source>
</evidence>
<dbReference type="PANTHER" id="PTHR15184:SF9">
    <property type="entry name" value="SPI-1 TYPE 3 SECRETION SYSTEM ATPASE"/>
    <property type="match status" value="1"/>
</dbReference>
<dbReference type="FunFam" id="3.40.50.12240:FF:000002">
    <property type="entry name" value="Flagellum-specific ATP synthase FliI"/>
    <property type="match status" value="1"/>
</dbReference>
<feature type="domain" description="AAA+ ATPase" evidence="10">
    <location>
        <begin position="161"/>
        <end position="342"/>
    </location>
</feature>
<dbReference type="SMART" id="SM00382">
    <property type="entry name" value="AAA"/>
    <property type="match status" value="1"/>
</dbReference>
<dbReference type="InterPro" id="IPR005714">
    <property type="entry name" value="ATPase_T3SS_FliI/YscN"/>
</dbReference>
<keyword evidence="7" id="KW-1278">Translocase</keyword>
<dbReference type="Pfam" id="PF18269">
    <property type="entry name" value="T3SS_ATPase_C"/>
    <property type="match status" value="1"/>
</dbReference>
<keyword evidence="5" id="KW-0067">ATP-binding</keyword>
<keyword evidence="4" id="KW-0547">Nucleotide-binding</keyword>
<dbReference type="GO" id="GO:0046933">
    <property type="term" value="F:proton-transporting ATP synthase activity, rotational mechanism"/>
    <property type="evidence" value="ECO:0007669"/>
    <property type="project" value="TreeGrafter"/>
</dbReference>
<dbReference type="SUPFAM" id="SSF52540">
    <property type="entry name" value="P-loop containing nucleoside triphosphate hydrolases"/>
    <property type="match status" value="1"/>
</dbReference>
<dbReference type="InterPro" id="IPR004100">
    <property type="entry name" value="ATPase_F1/V1/A1_a/bsu_N"/>
</dbReference>
<keyword evidence="2" id="KW-0813">Transport</keyword>
<proteinExistence type="predicted"/>
<dbReference type="CDD" id="cd18117">
    <property type="entry name" value="ATP-synt_flagellum-secretory_path_III_N"/>
    <property type="match status" value="1"/>
</dbReference>
<evidence type="ECO:0000256" key="9">
    <source>
        <dbReference type="ARBA" id="ARBA00034006"/>
    </source>
</evidence>
<comment type="subcellular location">
    <subcellularLocation>
        <location evidence="1">Cytoplasm</location>
    </subcellularLocation>
</comment>
<accession>A0A0H3MYP6</accession>
<dbReference type="GO" id="GO:0044780">
    <property type="term" value="P:bacterial-type flagellum assembly"/>
    <property type="evidence" value="ECO:0007669"/>
    <property type="project" value="InterPro"/>
</dbReference>
<dbReference type="AlphaFoldDB" id="A0A0H3MYP6"/>
<gene>
    <name evidence="11" type="primary">fliI</name>
    <name evidence="11" type="ordered locus">CD196_0267</name>
</gene>
<dbReference type="Proteomes" id="UP000002068">
    <property type="component" value="Chromosome"/>
</dbReference>
<evidence type="ECO:0000256" key="3">
    <source>
        <dbReference type="ARBA" id="ARBA00022490"/>
    </source>
</evidence>
<protein>
    <submittedName>
        <fullName evidence="11">Flagellum-specific ATP synthase</fullName>
    </submittedName>
</protein>
<reference evidence="11 12" key="1">
    <citation type="journal article" date="2009" name="Genome Biol.">
        <title>Comparative genome and phenotypic analysis of Clostridium difficile 027 strains provides insight into the evolution of a hypervirulent bacterium.</title>
        <authorList>
            <person name="Stabler R.A."/>
            <person name="He M."/>
            <person name="Dawson L."/>
            <person name="Martin M."/>
            <person name="Valiente E."/>
            <person name="Corton C."/>
            <person name="Lawley T.D."/>
            <person name="Sebaihia M."/>
            <person name="Quail M.A."/>
            <person name="Rose G."/>
            <person name="Gerding D.N."/>
            <person name="Gibert M."/>
            <person name="Popoff M.R."/>
            <person name="Parkhill J."/>
            <person name="Dougan G."/>
            <person name="Wren B.W."/>
        </authorList>
    </citation>
    <scope>NUCLEOTIDE SEQUENCE [LARGE SCALE GENOMIC DNA]</scope>
    <source>
        <strain evidence="11 12">CD196</strain>
    </source>
</reference>
<evidence type="ECO:0000259" key="10">
    <source>
        <dbReference type="SMART" id="SM00382"/>
    </source>
</evidence>
<evidence type="ECO:0000256" key="1">
    <source>
        <dbReference type="ARBA" id="ARBA00004496"/>
    </source>
</evidence>
<dbReference type="GO" id="GO:0016887">
    <property type="term" value="F:ATP hydrolysis activity"/>
    <property type="evidence" value="ECO:0007669"/>
    <property type="project" value="InterPro"/>
</dbReference>
<comment type="catalytic activity">
    <reaction evidence="9">
        <text>ATP + H2O + cellular proteinSide 1 = ADP + phosphate + cellular proteinSide 2.</text>
        <dbReference type="EC" id="7.4.2.8"/>
    </reaction>
</comment>
<keyword evidence="6" id="KW-0653">Protein transport</keyword>
<evidence type="ECO:0000256" key="4">
    <source>
        <dbReference type="ARBA" id="ARBA00022741"/>
    </source>
</evidence>
<dbReference type="InterPro" id="IPR027417">
    <property type="entry name" value="P-loop_NTPase"/>
</dbReference>
<dbReference type="InterPro" id="IPR020003">
    <property type="entry name" value="ATPase_a/bsu_AS"/>
</dbReference>
<dbReference type="InterPro" id="IPR050053">
    <property type="entry name" value="ATPase_alpha/beta_chains"/>
</dbReference>
<dbReference type="PROSITE" id="PS00152">
    <property type="entry name" value="ATPASE_ALPHA_BETA"/>
    <property type="match status" value="1"/>
</dbReference>
<dbReference type="GO" id="GO:0030254">
    <property type="term" value="P:protein secretion by the type III secretion system"/>
    <property type="evidence" value="ECO:0007669"/>
    <property type="project" value="InterPro"/>
</dbReference>
<dbReference type="NCBIfam" id="TIGR01026">
    <property type="entry name" value="fliI_yscN"/>
    <property type="match status" value="1"/>
</dbReference>
<dbReference type="GO" id="GO:0005524">
    <property type="term" value="F:ATP binding"/>
    <property type="evidence" value="ECO:0007669"/>
    <property type="project" value="UniProtKB-KW"/>
</dbReference>
<dbReference type="CDD" id="cd01136">
    <property type="entry name" value="ATPase_flagellum-secretory_path_III"/>
    <property type="match status" value="1"/>
</dbReference>
<name>A0A0H3MYP6_CLODC</name>
<dbReference type="NCBIfam" id="TIGR03497">
    <property type="entry name" value="FliI_clade2"/>
    <property type="match status" value="1"/>
</dbReference>
<dbReference type="RefSeq" id="WP_009888074.1">
    <property type="nucleotide sequence ID" value="NC_013315.1"/>
</dbReference>
<evidence type="ECO:0000256" key="5">
    <source>
        <dbReference type="ARBA" id="ARBA00022840"/>
    </source>
</evidence>
<dbReference type="Gene3D" id="3.40.50.12240">
    <property type="match status" value="1"/>
</dbReference>
<dbReference type="Pfam" id="PF02874">
    <property type="entry name" value="ATP-synt_ab_N"/>
    <property type="match status" value="1"/>
</dbReference>
<dbReference type="Pfam" id="PF00006">
    <property type="entry name" value="ATP-synt_ab"/>
    <property type="match status" value="1"/>
</dbReference>
<sequence length="439" mass="48078">MYKTDISIDFDKINKKIENLELTISEGRVKKIIGLTVEVEGIKAFVGELCVIYNQVNKPVNCEVVGFKDKEVILMALGELTLIAPGCKVISKGIPLSVMCSDNLLGKVLDGLGNPIDNSDAVLGDRYNLNNEPPDPMKRKKIRNIMETGVRAIDAFTTCGEGQRIGIFAGSGVGKSTTLGMIARNAKADVNVIALIGERGREVLDFIDKDLGEEGMKKSVVVCATSDKAPLVRLKGALTATAIAEYFRDQGKKVILMMDSVTRFAMAQREVGIAIGEPPAQKGYTPSVFAILPKLMERTGTSDKGSITAFYTVLVDGDDFNEPIADTTRGILDGHIVLSRDLANKNHYPSIDVLNSLSRLMNEIASKEDIKIASFARDMLAEYREAEDLINIGAYASGTNKKIDEAIYYHEHIINFLKQGINEKSSFNETISSLRRIFE</sequence>
<keyword evidence="8" id="KW-0406">Ion transport</keyword>
<dbReference type="HOGENOM" id="CLU_022398_5_1_9"/>
<evidence type="ECO:0000256" key="6">
    <source>
        <dbReference type="ARBA" id="ARBA00022927"/>
    </source>
</evidence>
<dbReference type="EMBL" id="FN538970">
    <property type="protein sequence ID" value="CBA60534.1"/>
    <property type="molecule type" value="Genomic_DNA"/>
</dbReference>
<keyword evidence="3" id="KW-0963">Cytoplasm</keyword>
<dbReference type="InterPro" id="IPR000194">
    <property type="entry name" value="ATPase_F1/V1/A1_a/bsu_nucl-bd"/>
</dbReference>
<dbReference type="GO" id="GO:0005737">
    <property type="term" value="C:cytoplasm"/>
    <property type="evidence" value="ECO:0007669"/>
    <property type="project" value="UniProtKB-SubCell"/>
</dbReference>
<evidence type="ECO:0000256" key="7">
    <source>
        <dbReference type="ARBA" id="ARBA00022967"/>
    </source>
</evidence>
<dbReference type="GO" id="GO:0008564">
    <property type="term" value="F:protein-exporting ATPase activity"/>
    <property type="evidence" value="ECO:0007669"/>
    <property type="project" value="UniProtKB-EC"/>
</dbReference>
<dbReference type="KEGG" id="cdc:CD196_0267"/>
<dbReference type="PANTHER" id="PTHR15184">
    <property type="entry name" value="ATP SYNTHASE"/>
    <property type="match status" value="1"/>
</dbReference>
<evidence type="ECO:0000313" key="12">
    <source>
        <dbReference type="Proteomes" id="UP000002068"/>
    </source>
</evidence>
<dbReference type="InterPro" id="IPR040627">
    <property type="entry name" value="T3SS_ATPase_C"/>
</dbReference>
<evidence type="ECO:0000313" key="11">
    <source>
        <dbReference type="EMBL" id="CBA60534.1"/>
    </source>
</evidence>
<dbReference type="InterPro" id="IPR003593">
    <property type="entry name" value="AAA+_ATPase"/>
</dbReference>
<dbReference type="InterPro" id="IPR022425">
    <property type="entry name" value="FliI_clade2"/>
</dbReference>
<dbReference type="GO" id="GO:0030257">
    <property type="term" value="C:type III protein secretion system complex"/>
    <property type="evidence" value="ECO:0007669"/>
    <property type="project" value="InterPro"/>
</dbReference>
<evidence type="ECO:0000256" key="8">
    <source>
        <dbReference type="ARBA" id="ARBA00023065"/>
    </source>
</evidence>
<organism evidence="11 12">
    <name type="scientific">Clostridioides difficile (strain CD196)</name>
    <name type="common">Peptoclostridium difficile</name>
    <dbReference type="NCBI Taxonomy" id="645462"/>
    <lineage>
        <taxon>Bacteria</taxon>
        <taxon>Bacillati</taxon>
        <taxon>Bacillota</taxon>
        <taxon>Clostridia</taxon>
        <taxon>Peptostreptococcales</taxon>
        <taxon>Peptostreptococcaceae</taxon>
        <taxon>Clostridioides</taxon>
    </lineage>
</organism>
<dbReference type="GO" id="GO:0071973">
    <property type="term" value="P:bacterial-type flagellum-dependent cell motility"/>
    <property type="evidence" value="ECO:0007669"/>
    <property type="project" value="InterPro"/>
</dbReference>